<dbReference type="PANTHER" id="PTHR23274">
    <property type="entry name" value="DNA HELICASE-RELATED"/>
    <property type="match status" value="1"/>
</dbReference>
<dbReference type="SMR" id="A0A8I6YED5"/>
<dbReference type="PANTHER" id="PTHR23274:SF51">
    <property type="entry name" value="OS03G0423850 PROTEIN"/>
    <property type="match status" value="1"/>
</dbReference>
<reference evidence="1" key="2">
    <citation type="submission" date="2020-10" db="EMBL/GenBank/DDBJ databases">
        <authorList>
            <person name="Scholz U."/>
            <person name="Mascher M."/>
            <person name="Fiebig A."/>
        </authorList>
    </citation>
    <scope>NUCLEOTIDE SEQUENCE [LARGE SCALE GENOMIC DNA]</scope>
    <source>
        <strain evidence="1">cv. Morex</strain>
    </source>
</reference>
<reference evidence="1" key="3">
    <citation type="submission" date="2022-01" db="UniProtKB">
        <authorList>
            <consortium name="EnsemblPlants"/>
        </authorList>
    </citation>
    <scope>IDENTIFICATION</scope>
    <source>
        <strain evidence="1">subsp. vulgare</strain>
    </source>
</reference>
<evidence type="ECO:0000313" key="1">
    <source>
        <dbReference type="EnsemblPlants" id="HORVU.MOREX.r3.7HG0677630.1.CDS1"/>
    </source>
</evidence>
<dbReference type="SUPFAM" id="SSF52540">
    <property type="entry name" value="P-loop containing nucleoside triphosphate hydrolases"/>
    <property type="match status" value="1"/>
</dbReference>
<keyword evidence="2" id="KW-1185">Reference proteome</keyword>
<dbReference type="Gramene" id="HORVU.MOREX.r3.7HG0677630.1">
    <property type="protein sequence ID" value="HORVU.MOREX.r3.7HG0677630.1.CDS1"/>
    <property type="gene ID" value="HORVU.MOREX.r3.7HG0677630"/>
</dbReference>
<dbReference type="Gene3D" id="3.40.50.300">
    <property type="entry name" value="P-loop containing nucleotide triphosphate hydrolases"/>
    <property type="match status" value="1"/>
</dbReference>
<reference evidence="2" key="1">
    <citation type="journal article" date="2012" name="Nature">
        <title>A physical, genetic and functional sequence assembly of the barley genome.</title>
        <authorList>
            <consortium name="The International Barley Genome Sequencing Consortium"/>
            <person name="Mayer K.F."/>
            <person name="Waugh R."/>
            <person name="Brown J.W."/>
            <person name="Schulman A."/>
            <person name="Langridge P."/>
            <person name="Platzer M."/>
            <person name="Fincher G.B."/>
            <person name="Muehlbauer G.J."/>
            <person name="Sato K."/>
            <person name="Close T.J."/>
            <person name="Wise R.P."/>
            <person name="Stein N."/>
        </authorList>
    </citation>
    <scope>NUCLEOTIDE SEQUENCE [LARGE SCALE GENOMIC DNA]</scope>
    <source>
        <strain evidence="2">cv. Morex</strain>
    </source>
</reference>
<protein>
    <recommendedName>
        <fullName evidence="3">ATP-dependent DNA helicase</fullName>
    </recommendedName>
</protein>
<dbReference type="CDD" id="cd18809">
    <property type="entry name" value="SF1_C_RecD"/>
    <property type="match status" value="1"/>
</dbReference>
<organism evidence="1 2">
    <name type="scientific">Hordeum vulgare subsp. vulgare</name>
    <name type="common">Domesticated barley</name>
    <dbReference type="NCBI Taxonomy" id="112509"/>
    <lineage>
        <taxon>Eukaryota</taxon>
        <taxon>Viridiplantae</taxon>
        <taxon>Streptophyta</taxon>
        <taxon>Embryophyta</taxon>
        <taxon>Tracheophyta</taxon>
        <taxon>Spermatophyta</taxon>
        <taxon>Magnoliopsida</taxon>
        <taxon>Liliopsida</taxon>
        <taxon>Poales</taxon>
        <taxon>Poaceae</taxon>
        <taxon>BOP clade</taxon>
        <taxon>Pooideae</taxon>
        <taxon>Triticodae</taxon>
        <taxon>Triticeae</taxon>
        <taxon>Hordeinae</taxon>
        <taxon>Hordeum</taxon>
    </lineage>
</organism>
<dbReference type="InterPro" id="IPR027417">
    <property type="entry name" value="P-loop_NTPase"/>
</dbReference>
<accession>A0A8I6YED5</accession>
<evidence type="ECO:0008006" key="3">
    <source>
        <dbReference type="Google" id="ProtNLM"/>
    </source>
</evidence>
<dbReference type="Proteomes" id="UP000011116">
    <property type="component" value="Chromosome 7H"/>
</dbReference>
<dbReference type="EnsemblPlants" id="HORVU.MOREX.r3.7HG0677630.1">
    <property type="protein sequence ID" value="HORVU.MOREX.r3.7HG0677630.1.CDS1"/>
    <property type="gene ID" value="HORVU.MOREX.r3.7HG0677630"/>
</dbReference>
<sequence length="109" mass="12193">MFPFSFKRKQFPVRLSFAMTINKSQGQTIPNVGVYLPEPVFSHGQLYVALSRATATSNIKVLAGTHDVNNQKTKKTSTVDTYNKGKKNKKTSTSGTYTKNIVYKEVLTE</sequence>
<dbReference type="AlphaFoldDB" id="A0A8I6YED5"/>
<evidence type="ECO:0000313" key="2">
    <source>
        <dbReference type="Proteomes" id="UP000011116"/>
    </source>
</evidence>
<dbReference type="FunFam" id="3.40.50.300:FF:002884">
    <property type="entry name" value="ATP-dependent DNA helicase"/>
    <property type="match status" value="1"/>
</dbReference>
<proteinExistence type="predicted"/>
<name>A0A8I6YED5_HORVV</name>